<proteinExistence type="predicted"/>
<protein>
    <submittedName>
        <fullName evidence="3">Uncharacterized protein</fullName>
    </submittedName>
</protein>
<sequence length="327" mass="35395">MKKVTLTASLLALGICVASTSVVASTIEERFREEGKQMDLTRFLSSENDARSRSFFYGSVHEHDFTVDEEGTYIFSSQVPAGESDDYRVDVVLMDDAGNVVARDELNSNERLSQTLVPGDYVLQVQGYKYGSTSTGGNSFYVTVGGQNVDQGISTGDAIAFTGNRREGGQSAFVRRSDTVVAIAASNDSVSKEEPASSSNTNERVANNAAGQASNSESRQGFQEIVTDVKIRAKGEVLNFEMLEAGPILITTSTFGNNSSEYRIVAEVLNDQGQVVARDSGEGFDGDIDLRTELPQGRYSIHVEGQKFGGARSGVNNYELRVKRLDP</sequence>
<keyword evidence="4" id="KW-1185">Reference proteome</keyword>
<comment type="caution">
    <text evidence="3">The sequence shown here is derived from an EMBL/GenBank/DDBJ whole genome shotgun (WGS) entry which is preliminary data.</text>
</comment>
<dbReference type="Gene3D" id="2.60.120.380">
    <property type="match status" value="1"/>
</dbReference>
<evidence type="ECO:0000256" key="2">
    <source>
        <dbReference type="SAM" id="SignalP"/>
    </source>
</evidence>
<keyword evidence="2" id="KW-0732">Signal</keyword>
<reference evidence="3 4" key="1">
    <citation type="submission" date="2022-02" db="EMBL/GenBank/DDBJ databases">
        <title>Study of halophilic communities from a Mexican lake.</title>
        <authorList>
            <person name="Hernandez-Soto L.M."/>
            <person name="Martinez-Abarca F."/>
            <person name="Ramirez-Saad H.C."/>
            <person name="Aguirre-Garrido J.F."/>
        </authorList>
    </citation>
    <scope>NUCLEOTIDE SEQUENCE [LARGE SCALE GENOMIC DNA]</scope>
    <source>
        <strain evidence="3 4">Hjan13</strain>
    </source>
</reference>
<gene>
    <name evidence="3" type="ORF">L0635_07875</name>
</gene>
<feature type="region of interest" description="Disordered" evidence="1">
    <location>
        <begin position="185"/>
        <end position="221"/>
    </location>
</feature>
<dbReference type="EMBL" id="JAKNQU010000002">
    <property type="protein sequence ID" value="MCZ0926998.1"/>
    <property type="molecule type" value="Genomic_DNA"/>
</dbReference>
<evidence type="ECO:0000256" key="1">
    <source>
        <dbReference type="SAM" id="MobiDB-lite"/>
    </source>
</evidence>
<feature type="signal peptide" evidence="2">
    <location>
        <begin position="1"/>
        <end position="24"/>
    </location>
</feature>
<evidence type="ECO:0000313" key="4">
    <source>
        <dbReference type="Proteomes" id="UP001321125"/>
    </source>
</evidence>
<organism evidence="3 4">
    <name type="scientific">Vreelandella janggokensis</name>
    <dbReference type="NCBI Taxonomy" id="370767"/>
    <lineage>
        <taxon>Bacteria</taxon>
        <taxon>Pseudomonadati</taxon>
        <taxon>Pseudomonadota</taxon>
        <taxon>Gammaproteobacteria</taxon>
        <taxon>Oceanospirillales</taxon>
        <taxon>Halomonadaceae</taxon>
        <taxon>Vreelandella</taxon>
    </lineage>
</organism>
<evidence type="ECO:0000313" key="3">
    <source>
        <dbReference type="EMBL" id="MCZ0926998.1"/>
    </source>
</evidence>
<name>A0ABT4ITL1_9GAMM</name>
<dbReference type="RefSeq" id="WP_268901543.1">
    <property type="nucleotide sequence ID" value="NZ_JAKNQT010000001.1"/>
</dbReference>
<feature type="compositionally biased region" description="Polar residues" evidence="1">
    <location>
        <begin position="196"/>
        <end position="221"/>
    </location>
</feature>
<feature type="chain" id="PRO_5045053390" evidence="2">
    <location>
        <begin position="25"/>
        <end position="327"/>
    </location>
</feature>
<dbReference type="Proteomes" id="UP001321125">
    <property type="component" value="Unassembled WGS sequence"/>
</dbReference>
<accession>A0ABT4ITL1</accession>